<dbReference type="GO" id="GO:0046872">
    <property type="term" value="F:metal ion binding"/>
    <property type="evidence" value="ECO:0007669"/>
    <property type="project" value="UniProtKB-UniRule"/>
</dbReference>
<organism evidence="9">
    <name type="scientific">Cellulosimicrobium sp. ES-005</name>
    <dbReference type="NCBI Taxonomy" id="3163031"/>
    <lineage>
        <taxon>Bacteria</taxon>
        <taxon>Bacillati</taxon>
        <taxon>Actinomycetota</taxon>
        <taxon>Actinomycetes</taxon>
        <taxon>Micrococcales</taxon>
        <taxon>Promicromonosporaceae</taxon>
        <taxon>Cellulosimicrobium</taxon>
    </lineage>
</organism>
<dbReference type="InterPro" id="IPR036135">
    <property type="entry name" value="MoeA_linker/N_sf"/>
</dbReference>
<dbReference type="EMBL" id="CP159290">
    <property type="protein sequence ID" value="XCH29771.1"/>
    <property type="molecule type" value="Genomic_DNA"/>
</dbReference>
<dbReference type="NCBIfam" id="TIGR00177">
    <property type="entry name" value="molyb_syn"/>
    <property type="match status" value="1"/>
</dbReference>
<reference evidence="9" key="1">
    <citation type="submission" date="2024-06" db="EMBL/GenBank/DDBJ databases">
        <title>Complete genome sequence of the cellulolytic actinobacterium, Cellulosimicrobium ES-005.</title>
        <authorList>
            <person name="Matthews C.T."/>
            <person name="Underwood K.D."/>
            <person name="Ghanchi K.M."/>
            <person name="Fields S.D."/>
            <person name="Gardner S.G."/>
        </authorList>
    </citation>
    <scope>NUCLEOTIDE SEQUENCE</scope>
    <source>
        <strain evidence="9">ES-005</strain>
    </source>
</reference>
<dbReference type="Pfam" id="PF03453">
    <property type="entry name" value="MoeA_N"/>
    <property type="match status" value="1"/>
</dbReference>
<dbReference type="PANTHER" id="PTHR10192:SF5">
    <property type="entry name" value="GEPHYRIN"/>
    <property type="match status" value="1"/>
</dbReference>
<dbReference type="InterPro" id="IPR036425">
    <property type="entry name" value="MoaB/Mog-like_dom_sf"/>
</dbReference>
<dbReference type="GO" id="GO:0006777">
    <property type="term" value="P:Mo-molybdopterin cofactor biosynthetic process"/>
    <property type="evidence" value="ECO:0007669"/>
    <property type="project" value="UniProtKB-UniRule"/>
</dbReference>
<feature type="domain" description="MoaB/Mog" evidence="8">
    <location>
        <begin position="215"/>
        <end position="369"/>
    </location>
</feature>
<evidence type="ECO:0000256" key="2">
    <source>
        <dbReference type="ARBA" id="ARBA00005046"/>
    </source>
</evidence>
<keyword evidence="5 7" id="KW-0501">Molybdenum cofactor biosynthesis</keyword>
<dbReference type="SMART" id="SM00852">
    <property type="entry name" value="MoCF_biosynth"/>
    <property type="match status" value="1"/>
</dbReference>
<dbReference type="SUPFAM" id="SSF53218">
    <property type="entry name" value="Molybdenum cofactor biosynthesis proteins"/>
    <property type="match status" value="1"/>
</dbReference>
<dbReference type="AlphaFoldDB" id="A0AAU8G0P6"/>
<dbReference type="Gene3D" id="3.90.105.10">
    <property type="entry name" value="Molybdopterin biosynthesis moea protein, domain 2"/>
    <property type="match status" value="1"/>
</dbReference>
<dbReference type="InterPro" id="IPR005110">
    <property type="entry name" value="MoeA_linker/N"/>
</dbReference>
<keyword evidence="7" id="KW-0460">Magnesium</keyword>
<evidence type="ECO:0000259" key="8">
    <source>
        <dbReference type="SMART" id="SM00852"/>
    </source>
</evidence>
<dbReference type="EC" id="2.10.1.1" evidence="7"/>
<dbReference type="Pfam" id="PF00994">
    <property type="entry name" value="MoCF_biosynth"/>
    <property type="match status" value="1"/>
</dbReference>
<evidence type="ECO:0000256" key="3">
    <source>
        <dbReference type="ARBA" id="ARBA00010763"/>
    </source>
</evidence>
<dbReference type="GO" id="GO:0005829">
    <property type="term" value="C:cytosol"/>
    <property type="evidence" value="ECO:0007669"/>
    <property type="project" value="TreeGrafter"/>
</dbReference>
<comment type="function">
    <text evidence="1 7">Catalyzes the insertion of molybdate into adenylated molybdopterin with the concomitant release of AMP.</text>
</comment>
<keyword evidence="7" id="KW-0808">Transferase</keyword>
<proteinExistence type="inferred from homology"/>
<keyword evidence="4 7" id="KW-0500">Molybdenum</keyword>
<dbReference type="Gene3D" id="2.40.340.10">
    <property type="entry name" value="MoeA, C-terminal, domain IV"/>
    <property type="match status" value="1"/>
</dbReference>
<evidence type="ECO:0000313" key="9">
    <source>
        <dbReference type="EMBL" id="XCH29771.1"/>
    </source>
</evidence>
<dbReference type="InterPro" id="IPR036688">
    <property type="entry name" value="MoeA_C_domain_IV_sf"/>
</dbReference>
<gene>
    <name evidence="9" type="primary">glp</name>
    <name evidence="9" type="ORF">ABRQ22_19765</name>
</gene>
<comment type="catalytic activity">
    <reaction evidence="6">
        <text>adenylyl-molybdopterin + molybdate = Mo-molybdopterin + AMP + H(+)</text>
        <dbReference type="Rhea" id="RHEA:35047"/>
        <dbReference type="ChEBI" id="CHEBI:15378"/>
        <dbReference type="ChEBI" id="CHEBI:36264"/>
        <dbReference type="ChEBI" id="CHEBI:62727"/>
        <dbReference type="ChEBI" id="CHEBI:71302"/>
        <dbReference type="ChEBI" id="CHEBI:456215"/>
        <dbReference type="EC" id="2.10.1.1"/>
    </reaction>
</comment>
<dbReference type="SUPFAM" id="SSF63882">
    <property type="entry name" value="MoeA N-terminal region -like"/>
    <property type="match status" value="1"/>
</dbReference>
<protein>
    <recommendedName>
        <fullName evidence="7">Molybdopterin molybdenumtransferase</fullName>
        <ecNumber evidence="7">2.10.1.1</ecNumber>
    </recommendedName>
</protein>
<dbReference type="InterPro" id="IPR001453">
    <property type="entry name" value="MoaB/Mog_dom"/>
</dbReference>
<dbReference type="PANTHER" id="PTHR10192">
    <property type="entry name" value="MOLYBDOPTERIN BIOSYNTHESIS PROTEIN"/>
    <property type="match status" value="1"/>
</dbReference>
<dbReference type="Gene3D" id="3.40.980.10">
    <property type="entry name" value="MoaB/Mog-like domain"/>
    <property type="match status" value="1"/>
</dbReference>
<dbReference type="CDD" id="cd00887">
    <property type="entry name" value="MoeA"/>
    <property type="match status" value="1"/>
</dbReference>
<name>A0AAU8G0P6_9MICO</name>
<dbReference type="InterPro" id="IPR005111">
    <property type="entry name" value="MoeA_C_domain_IV"/>
</dbReference>
<dbReference type="NCBIfam" id="NF045515">
    <property type="entry name" value="Glp_gephyrin"/>
    <property type="match status" value="1"/>
</dbReference>
<dbReference type="RefSeq" id="WP_353707916.1">
    <property type="nucleotide sequence ID" value="NZ_CP159290.1"/>
</dbReference>
<accession>A0AAU8G0P6</accession>
<keyword evidence="7" id="KW-0479">Metal-binding</keyword>
<evidence type="ECO:0000256" key="1">
    <source>
        <dbReference type="ARBA" id="ARBA00002901"/>
    </source>
</evidence>
<comment type="cofactor">
    <cofactor evidence="7">
        <name>Mg(2+)</name>
        <dbReference type="ChEBI" id="CHEBI:18420"/>
    </cofactor>
</comment>
<comment type="pathway">
    <text evidence="2 7">Cofactor biosynthesis; molybdopterin biosynthesis.</text>
</comment>
<dbReference type="Gene3D" id="2.170.190.11">
    <property type="entry name" value="Molybdopterin biosynthesis moea protein, domain 3"/>
    <property type="match status" value="1"/>
</dbReference>
<sequence length="449" mass="44774">MAGTARVSVDEHRADVAALLAPLVEAARRRTRTETVVLADALGRVLAGDLVAPVAVPLFRNSQMDGYAVRAADVVGASADTPVRLRVAAEIPAAPGVPARLAPGTAARIMTGAPVPDGADAVVPVEDTVAGTFAGTSRPDVGGPTGADPTVPGASHAVEVRVPRSAGDFVREAGSDVRPGDVLLADGTVLAPHHLAAAAACGVGVVRVVARPRVAVLSTGSELVGPGETPGPGQVFDANADALGAAVRRAGGEVVRTARCGDDAARFAAVLAEATAVADLVVTSGGVSQGAYEVVKDVLGGPGAVAGQDAGREVGRATSPGVTFRSVAMQPGGPQGFGTVHGTPVLTFPGNPVSAQVSFAIFLREPLERAAGLPGAERVRTAVLAEPLTSPAGKRQLLRGATGPDGTVRVVGGAGSHLVASMARADVLVDVPADVTEWAAGTEVEVREL</sequence>
<dbReference type="SUPFAM" id="SSF63867">
    <property type="entry name" value="MoeA C-terminal domain-like"/>
    <property type="match status" value="1"/>
</dbReference>
<dbReference type="GO" id="GO:0061599">
    <property type="term" value="F:molybdopterin molybdotransferase activity"/>
    <property type="evidence" value="ECO:0007669"/>
    <property type="project" value="UniProtKB-UniRule"/>
</dbReference>
<dbReference type="InterPro" id="IPR038987">
    <property type="entry name" value="MoeA-like"/>
</dbReference>
<evidence type="ECO:0000256" key="4">
    <source>
        <dbReference type="ARBA" id="ARBA00022505"/>
    </source>
</evidence>
<evidence type="ECO:0000256" key="6">
    <source>
        <dbReference type="ARBA" id="ARBA00047317"/>
    </source>
</evidence>
<dbReference type="Pfam" id="PF03454">
    <property type="entry name" value="MoeA_C"/>
    <property type="match status" value="1"/>
</dbReference>
<evidence type="ECO:0000256" key="7">
    <source>
        <dbReference type="RuleBase" id="RU365090"/>
    </source>
</evidence>
<comment type="similarity">
    <text evidence="3 7">Belongs to the MoeA family.</text>
</comment>
<evidence type="ECO:0000256" key="5">
    <source>
        <dbReference type="ARBA" id="ARBA00023150"/>
    </source>
</evidence>